<dbReference type="Pfam" id="PF00010">
    <property type="entry name" value="HLH"/>
    <property type="match status" value="1"/>
</dbReference>
<feature type="region of interest" description="Disordered" evidence="4">
    <location>
        <begin position="51"/>
        <end position="79"/>
    </location>
</feature>
<evidence type="ECO:0000256" key="1">
    <source>
        <dbReference type="ARBA" id="ARBA00004123"/>
    </source>
</evidence>
<dbReference type="Pfam" id="PF22754">
    <property type="entry name" value="bHLH-TF_ACT-like_plant"/>
    <property type="match status" value="1"/>
</dbReference>
<evidence type="ECO:0000256" key="4">
    <source>
        <dbReference type="SAM" id="MobiDB-lite"/>
    </source>
</evidence>
<keyword evidence="8" id="KW-1185">Reference proteome</keyword>
<dbReference type="InterPro" id="IPR036638">
    <property type="entry name" value="HLH_DNA-bd_sf"/>
</dbReference>
<dbReference type="EMBL" id="CP126214">
    <property type="protein sequence ID" value="WIA16069.1"/>
    <property type="molecule type" value="Genomic_DNA"/>
</dbReference>
<dbReference type="SUPFAM" id="SSF47459">
    <property type="entry name" value="HLH, helix-loop-helix DNA-binding domain"/>
    <property type="match status" value="1"/>
</dbReference>
<evidence type="ECO:0008006" key="9">
    <source>
        <dbReference type="Google" id="ProtNLM"/>
    </source>
</evidence>
<evidence type="ECO:0000313" key="7">
    <source>
        <dbReference type="EMBL" id="WIA16069.1"/>
    </source>
</evidence>
<dbReference type="InterPro" id="IPR002912">
    <property type="entry name" value="ACT_dom"/>
</dbReference>
<protein>
    <recommendedName>
        <fullName evidence="9">BHLH domain-containing protein</fullName>
    </recommendedName>
</protein>
<feature type="compositionally biased region" description="Low complexity" evidence="4">
    <location>
        <begin position="51"/>
        <end position="62"/>
    </location>
</feature>
<accession>A0ABY8U4P2</accession>
<dbReference type="CDD" id="cd04873">
    <property type="entry name" value="ACT_UUR-ACR-like"/>
    <property type="match status" value="1"/>
</dbReference>
<dbReference type="PANTHER" id="PTHR45844:SF2">
    <property type="entry name" value="TRANSCRIPTION FACTOR BHLH30"/>
    <property type="match status" value="1"/>
</dbReference>
<evidence type="ECO:0000259" key="6">
    <source>
        <dbReference type="PROSITE" id="PS51671"/>
    </source>
</evidence>
<organism evidence="7 8">
    <name type="scientific">Tetradesmus obliquus</name>
    <name type="common">Green alga</name>
    <name type="synonym">Acutodesmus obliquus</name>
    <dbReference type="NCBI Taxonomy" id="3088"/>
    <lineage>
        <taxon>Eukaryota</taxon>
        <taxon>Viridiplantae</taxon>
        <taxon>Chlorophyta</taxon>
        <taxon>core chlorophytes</taxon>
        <taxon>Chlorophyceae</taxon>
        <taxon>CS clade</taxon>
        <taxon>Sphaeropleales</taxon>
        <taxon>Scenedesmaceae</taxon>
        <taxon>Tetradesmus</taxon>
    </lineage>
</organism>
<dbReference type="InterPro" id="IPR011598">
    <property type="entry name" value="bHLH_dom"/>
</dbReference>
<evidence type="ECO:0000256" key="3">
    <source>
        <dbReference type="ARBA" id="ARBA00023242"/>
    </source>
</evidence>
<feature type="compositionally biased region" description="Low complexity" evidence="4">
    <location>
        <begin position="416"/>
        <end position="428"/>
    </location>
</feature>
<reference evidence="7 8" key="1">
    <citation type="submission" date="2023-05" db="EMBL/GenBank/DDBJ databases">
        <title>A 100% complete, gapless, phased diploid assembly of the Scenedesmus obliquus UTEX 3031 genome.</title>
        <authorList>
            <person name="Biondi T.C."/>
            <person name="Hanschen E.R."/>
            <person name="Kwon T."/>
            <person name="Eng W."/>
            <person name="Kruse C.P.S."/>
            <person name="Koehler S.I."/>
            <person name="Kunde Y."/>
            <person name="Gleasner C.D."/>
            <person name="You Mak K.T."/>
            <person name="Polle J."/>
            <person name="Hovde B.T."/>
            <person name="Starkenburg S.R."/>
        </authorList>
    </citation>
    <scope>NUCLEOTIDE SEQUENCE [LARGE SCALE GENOMIC DNA]</scope>
    <source>
        <strain evidence="7 8">DOE0152z</strain>
    </source>
</reference>
<name>A0ABY8U4P2_TETOB</name>
<feature type="region of interest" description="Disordered" evidence="4">
    <location>
        <begin position="410"/>
        <end position="444"/>
    </location>
</feature>
<dbReference type="Gene3D" id="4.10.280.10">
    <property type="entry name" value="Helix-loop-helix DNA-binding domain"/>
    <property type="match status" value="1"/>
</dbReference>
<dbReference type="Proteomes" id="UP001244341">
    <property type="component" value="Chromosome 7b"/>
</dbReference>
<feature type="domain" description="ACT" evidence="6">
    <location>
        <begin position="317"/>
        <end position="396"/>
    </location>
</feature>
<dbReference type="PANTHER" id="PTHR45844">
    <property type="entry name" value="TRANSCRIPTION FACTOR BHLH30"/>
    <property type="match status" value="1"/>
</dbReference>
<dbReference type="SMART" id="SM00353">
    <property type="entry name" value="HLH"/>
    <property type="match status" value="1"/>
</dbReference>
<gene>
    <name evidence="7" type="ORF">OEZ85_012794</name>
</gene>
<dbReference type="InterPro" id="IPR045847">
    <property type="entry name" value="AIG1-like"/>
</dbReference>
<evidence type="ECO:0000259" key="5">
    <source>
        <dbReference type="PROSITE" id="PS50888"/>
    </source>
</evidence>
<feature type="domain" description="BHLH" evidence="5">
    <location>
        <begin position="146"/>
        <end position="205"/>
    </location>
</feature>
<evidence type="ECO:0000313" key="8">
    <source>
        <dbReference type="Proteomes" id="UP001244341"/>
    </source>
</evidence>
<dbReference type="InterPro" id="IPR045865">
    <property type="entry name" value="ACT-like_dom_sf"/>
</dbReference>
<comment type="subcellular location">
    <subcellularLocation>
        <location evidence="1">Nucleus</location>
    </subcellularLocation>
</comment>
<feature type="compositionally biased region" description="Polar residues" evidence="4">
    <location>
        <begin position="69"/>
        <end position="79"/>
    </location>
</feature>
<dbReference type="InterPro" id="IPR054502">
    <property type="entry name" value="bHLH-TF_ACT-like_plant"/>
</dbReference>
<sequence length="444" mass="45707">MATAVASPLHMSMERFTDHELTDMLSFFEKNDHGLLSQHVDAPDELANVPLSSTSLDASSDAPLKHEQSGTSSPVMTSSTTNMGVPYCGLLGTGTQPHHPARPFAGLLVAQNGAVLGVVPHQAIAAPDYSLGMQQVAVQGGAKDSKFNISHSTIEKQRRDRINSLIDELRELVPSAGAVRGPDGSDMKRPKHVVLSDTITLLKALRDKSEQDQEQLHELKRIVSDKPAAPAAAAVAAAANAAQQAAAAPQELSSAQSLLQRSLSGAAGAAATEMCGAAAAVAAAAAGASVCPELPQAPAHLPASVGVLVEEGPGCFLVKVNCKDRRGLLGDIASALGGLPLQITRAAITTSHGGCVYDVFEIALEPNAETEGITALDVQFQVHMALHKYSSSRAGRAIAAAATAAAAAAEGRESCEASPPSGTTSGSGDAEGVCYDANKRRRSE</sequence>
<keyword evidence="2" id="KW-0238">DNA-binding</keyword>
<dbReference type="PROSITE" id="PS50888">
    <property type="entry name" value="BHLH"/>
    <property type="match status" value="1"/>
</dbReference>
<proteinExistence type="predicted"/>
<keyword evidence="3" id="KW-0539">Nucleus</keyword>
<dbReference type="SUPFAM" id="SSF55021">
    <property type="entry name" value="ACT-like"/>
    <property type="match status" value="1"/>
</dbReference>
<dbReference type="PROSITE" id="PS51671">
    <property type="entry name" value="ACT"/>
    <property type="match status" value="1"/>
</dbReference>
<evidence type="ECO:0000256" key="2">
    <source>
        <dbReference type="ARBA" id="ARBA00023125"/>
    </source>
</evidence>